<evidence type="ECO:0000256" key="5">
    <source>
        <dbReference type="ARBA" id="ARBA00021702"/>
    </source>
</evidence>
<sequence>MECSSPCSVNNKHIPPGLLEATAKHPCYSFGAHHKYARMHLPVAPKCNINCNYCNRKFDCLHESRPGVTSEILTPQSAEQKFRRVKAQIENLSVVGIAGPGDALANWEITRESIERLKAIDPEIIFCLSTNGLLLPEYYHEIISLGIKHVTVTVNCLKPEIGARIYGHILYKGKRYEGETGAAILIKNQLEGIRLLAENGVLVKVNIVMIKDINDFHIPDIVKKVKELGAFMTNIMPLIPAPGSAFENYQQTSMKELNKMRNQCQLHLHQMHHCRQCRADAIGLLGDDRAIEFAAETAGRIPAGTASGQGKKIYRIAVASKRGDLIDQHFGHASEFLIYDGNGRYFEMVETRRVDKYCSGAELCETEEDKKDAIADALKDCNAVLILRIGYQARQRLLKKGIVSIEHYGTVEEGLSFAVQKIEGKEAV</sequence>
<dbReference type="Gene3D" id="3.20.20.70">
    <property type="entry name" value="Aldolase class I"/>
    <property type="match status" value="1"/>
</dbReference>
<keyword evidence="12" id="KW-0456">Lyase</keyword>
<dbReference type="CDD" id="cd00852">
    <property type="entry name" value="NifB"/>
    <property type="match status" value="1"/>
</dbReference>
<dbReference type="InterPro" id="IPR000385">
    <property type="entry name" value="MoaA_NifB_PqqE_Fe-S-bd_CS"/>
</dbReference>
<gene>
    <name evidence="16" type="ORF">Tfer_1466</name>
</gene>
<evidence type="ECO:0000256" key="6">
    <source>
        <dbReference type="ARBA" id="ARBA00022485"/>
    </source>
</evidence>
<evidence type="ECO:0000256" key="8">
    <source>
        <dbReference type="ARBA" id="ARBA00022723"/>
    </source>
</evidence>
<evidence type="ECO:0000313" key="16">
    <source>
        <dbReference type="EMBL" id="KNZ69856.1"/>
    </source>
</evidence>
<name>A0A0L6W2Z8_9FIRM</name>
<keyword evidence="10" id="KW-0411">Iron-sulfur</keyword>
<proteinExistence type="inferred from homology"/>
<dbReference type="InterPro" id="IPR007197">
    <property type="entry name" value="rSAM"/>
</dbReference>
<keyword evidence="9" id="KW-0408">Iron</keyword>
<dbReference type="SUPFAM" id="SSF102114">
    <property type="entry name" value="Radical SAM enzymes"/>
    <property type="match status" value="1"/>
</dbReference>
<evidence type="ECO:0000256" key="12">
    <source>
        <dbReference type="ARBA" id="ARBA00023239"/>
    </source>
</evidence>
<evidence type="ECO:0000256" key="10">
    <source>
        <dbReference type="ARBA" id="ARBA00023014"/>
    </source>
</evidence>
<dbReference type="InterPro" id="IPR005980">
    <property type="entry name" value="Nase_CF_NifB"/>
</dbReference>
<dbReference type="SFLD" id="SFLDS00029">
    <property type="entry name" value="Radical_SAM"/>
    <property type="match status" value="1"/>
</dbReference>
<evidence type="ECO:0000256" key="13">
    <source>
        <dbReference type="ARBA" id="ARBA00030926"/>
    </source>
</evidence>
<organism evidence="16 17">
    <name type="scientific">Thermincola ferriacetica</name>
    <dbReference type="NCBI Taxonomy" id="281456"/>
    <lineage>
        <taxon>Bacteria</taxon>
        <taxon>Bacillati</taxon>
        <taxon>Bacillota</taxon>
        <taxon>Clostridia</taxon>
        <taxon>Eubacteriales</taxon>
        <taxon>Thermincolaceae</taxon>
        <taxon>Thermincola</taxon>
    </lineage>
</organism>
<dbReference type="NCBIfam" id="TIGR01290">
    <property type="entry name" value="nifB"/>
    <property type="match status" value="1"/>
</dbReference>
<keyword evidence="7" id="KW-0949">S-adenosyl-L-methionine</keyword>
<evidence type="ECO:0000259" key="15">
    <source>
        <dbReference type="PROSITE" id="PS51918"/>
    </source>
</evidence>
<dbReference type="InterPro" id="IPR003731">
    <property type="entry name" value="Di-Nase_FeMo-co_biosynth"/>
</dbReference>
<accession>A0A0L6W2Z8</accession>
<dbReference type="InterPro" id="IPR034165">
    <property type="entry name" value="NifB_C"/>
</dbReference>
<dbReference type="InterPro" id="IPR036105">
    <property type="entry name" value="DiNase_FeMo-co_biosyn_sf"/>
</dbReference>
<reference evidence="17" key="1">
    <citation type="submission" date="2015-07" db="EMBL/GenBank/DDBJ databases">
        <title>Complete Genome of Thermincola ferriacetica strain Z-0001T.</title>
        <authorList>
            <person name="Lusk B."/>
            <person name="Badalamenti J.P."/>
            <person name="Parameswaran P."/>
            <person name="Bond D.R."/>
            <person name="Torres C.I."/>
        </authorList>
    </citation>
    <scope>NUCLEOTIDE SEQUENCE [LARGE SCALE GENOMIC DNA]</scope>
    <source>
        <strain evidence="17">Z-0001</strain>
    </source>
</reference>
<dbReference type="PROSITE" id="PS51918">
    <property type="entry name" value="RADICAL_SAM"/>
    <property type="match status" value="1"/>
</dbReference>
<evidence type="ECO:0000256" key="14">
    <source>
        <dbReference type="ARBA" id="ARBA00032102"/>
    </source>
</evidence>
<dbReference type="Pfam" id="PF02579">
    <property type="entry name" value="Nitro_FeMo-Co"/>
    <property type="match status" value="1"/>
</dbReference>
<evidence type="ECO:0000256" key="9">
    <source>
        <dbReference type="ARBA" id="ARBA00023004"/>
    </source>
</evidence>
<dbReference type="InterPro" id="IPR058240">
    <property type="entry name" value="rSAM_sf"/>
</dbReference>
<comment type="caution">
    <text evidence="16">The sequence shown here is derived from an EMBL/GenBank/DDBJ whole genome shotgun (WGS) entry which is preliminary data.</text>
</comment>
<dbReference type="GO" id="GO:0051539">
    <property type="term" value="F:4 iron, 4 sulfur cluster binding"/>
    <property type="evidence" value="ECO:0007669"/>
    <property type="project" value="UniProtKB-KW"/>
</dbReference>
<dbReference type="SFLD" id="SFLDF00281">
    <property type="entry name" value="FeMo_cofactor_biosynthesis_pro"/>
    <property type="match status" value="1"/>
</dbReference>
<dbReference type="PANTHER" id="PTHR43787">
    <property type="entry name" value="FEMO COFACTOR BIOSYNTHESIS PROTEIN NIFB-RELATED"/>
    <property type="match status" value="1"/>
</dbReference>
<dbReference type="GO" id="GO:0016829">
    <property type="term" value="F:lyase activity"/>
    <property type="evidence" value="ECO:0007669"/>
    <property type="project" value="UniProtKB-KW"/>
</dbReference>
<comment type="cofactor">
    <cofactor evidence="1">
        <name>[4Fe-4S] cluster</name>
        <dbReference type="ChEBI" id="CHEBI:49883"/>
    </cofactor>
</comment>
<dbReference type="Gene3D" id="3.30.420.130">
    <property type="entry name" value="Dinitrogenase iron-molybdenum cofactor biosynthesis domain"/>
    <property type="match status" value="1"/>
</dbReference>
<keyword evidence="8" id="KW-0479">Metal-binding</keyword>
<dbReference type="GO" id="GO:0046872">
    <property type="term" value="F:metal ion binding"/>
    <property type="evidence" value="ECO:0007669"/>
    <property type="project" value="UniProtKB-KW"/>
</dbReference>
<evidence type="ECO:0000256" key="1">
    <source>
        <dbReference type="ARBA" id="ARBA00001966"/>
    </source>
</evidence>
<dbReference type="AlphaFoldDB" id="A0A0L6W2Z8"/>
<dbReference type="UniPathway" id="UPA00782"/>
<comment type="function">
    <text evidence="2">Involved in the biosynthesis of the iron-molybdenum cofactor (FeMo-co or M-cluster) found in the dinitrogenase enzyme of the nitrogenase complex in nitrogen-fixing microorganisms. NifB catalyzes the crucial step of radical SAM-dependent carbide insertion that occurs concomitant with the insertion of a 9th sulfur and the rearrangement/coupling of two [4Fe-4S] clusters into a [8Fe-9S-C] cluster, the precursor to the M-cluster.</text>
</comment>
<evidence type="ECO:0000313" key="17">
    <source>
        <dbReference type="Proteomes" id="UP000037175"/>
    </source>
</evidence>
<keyword evidence="17" id="KW-1185">Reference proteome</keyword>
<comment type="pathway">
    <text evidence="3">Cofactor biosynthesis; Fe-Mo cofactor biosynthesis.</text>
</comment>
<dbReference type="SFLD" id="SFLDG01067">
    <property type="entry name" value="SPASM/twitch_domain_containing"/>
    <property type="match status" value="1"/>
</dbReference>
<dbReference type="EMBL" id="LGTE01000008">
    <property type="protein sequence ID" value="KNZ69856.1"/>
    <property type="molecule type" value="Genomic_DNA"/>
</dbReference>
<dbReference type="Proteomes" id="UP000037175">
    <property type="component" value="Unassembled WGS sequence"/>
</dbReference>
<dbReference type="SMART" id="SM00729">
    <property type="entry name" value="Elp3"/>
    <property type="match status" value="1"/>
</dbReference>
<keyword evidence="11" id="KW-0535">Nitrogen fixation</keyword>
<feature type="domain" description="Radical SAM core" evidence="15">
    <location>
        <begin position="33"/>
        <end position="275"/>
    </location>
</feature>
<keyword evidence="6" id="KW-0004">4Fe-4S</keyword>
<dbReference type="SUPFAM" id="SSF53146">
    <property type="entry name" value="Nitrogenase accessory factor-like"/>
    <property type="match status" value="1"/>
</dbReference>
<dbReference type="GO" id="GO:0032324">
    <property type="term" value="P:molybdopterin cofactor biosynthetic process"/>
    <property type="evidence" value="ECO:0007669"/>
    <property type="project" value="UniProtKB-ARBA"/>
</dbReference>
<dbReference type="RefSeq" id="WP_052217605.1">
    <property type="nucleotide sequence ID" value="NZ_LGTE01000008.1"/>
</dbReference>
<dbReference type="InterPro" id="IPR013785">
    <property type="entry name" value="Aldolase_TIM"/>
</dbReference>
<evidence type="ECO:0000256" key="3">
    <source>
        <dbReference type="ARBA" id="ARBA00005155"/>
    </source>
</evidence>
<dbReference type="PATRIC" id="fig|281456.6.peg.1568"/>
<evidence type="ECO:0000256" key="2">
    <source>
        <dbReference type="ARBA" id="ARBA00003522"/>
    </source>
</evidence>
<dbReference type="PROSITE" id="PS01305">
    <property type="entry name" value="MOAA_NIFB_PQQE"/>
    <property type="match status" value="1"/>
</dbReference>
<dbReference type="Pfam" id="PF04055">
    <property type="entry name" value="Radical_SAM"/>
    <property type="match status" value="1"/>
</dbReference>
<dbReference type="SFLD" id="SFLDG01068">
    <property type="entry name" value="FeMo_cofactor_biosynthesis_pro"/>
    <property type="match status" value="1"/>
</dbReference>
<dbReference type="InterPro" id="IPR006638">
    <property type="entry name" value="Elp3/MiaA/NifB-like_rSAM"/>
</dbReference>
<evidence type="ECO:0000256" key="7">
    <source>
        <dbReference type="ARBA" id="ARBA00022691"/>
    </source>
</evidence>
<protein>
    <recommendedName>
        <fullName evidence="5">FeMo cofactor biosynthesis protein NifB</fullName>
    </recommendedName>
    <alternativeName>
        <fullName evidence="14">Nitrogenase cofactor maturase NifB</fullName>
    </alternativeName>
    <alternativeName>
        <fullName evidence="13">Radical SAM assemblase NifB</fullName>
    </alternativeName>
</protein>
<evidence type="ECO:0000256" key="11">
    <source>
        <dbReference type="ARBA" id="ARBA00023231"/>
    </source>
</evidence>
<comment type="similarity">
    <text evidence="4">Belongs to the radical SAM superfamily. NifB family.</text>
</comment>
<dbReference type="PANTHER" id="PTHR43787:SF13">
    <property type="entry name" value="FEMO COFACTOR BIOSYNTHESIS PROTEIN NIFB"/>
    <property type="match status" value="1"/>
</dbReference>
<evidence type="ECO:0000256" key="4">
    <source>
        <dbReference type="ARBA" id="ARBA00006804"/>
    </source>
</evidence>
<dbReference type="CDD" id="cd01335">
    <property type="entry name" value="Radical_SAM"/>
    <property type="match status" value="1"/>
</dbReference>